<evidence type="ECO:0000313" key="2">
    <source>
        <dbReference type="Proteomes" id="UP000229098"/>
    </source>
</evidence>
<name>A0A2M8KWR8_9BACT</name>
<dbReference type="AlphaFoldDB" id="A0A2M8KWR8"/>
<gene>
    <name evidence="1" type="ORF">COU90_02820</name>
</gene>
<comment type="caution">
    <text evidence="1">The sequence shown here is derived from an EMBL/GenBank/DDBJ whole genome shotgun (WGS) entry which is preliminary data.</text>
</comment>
<reference evidence="2" key="1">
    <citation type="submission" date="2017-09" db="EMBL/GenBank/DDBJ databases">
        <title>Depth-based differentiation of microbial function through sediment-hosted aquifers and enrichment of novel symbionts in the deep terrestrial subsurface.</title>
        <authorList>
            <person name="Probst A.J."/>
            <person name="Ladd B."/>
            <person name="Jarett J.K."/>
            <person name="Geller-Mcgrath D.E."/>
            <person name="Sieber C.M.K."/>
            <person name="Emerson J.B."/>
            <person name="Anantharaman K."/>
            <person name="Thomas B.C."/>
            <person name="Malmstrom R."/>
            <person name="Stieglmeier M."/>
            <person name="Klingl A."/>
            <person name="Woyke T."/>
            <person name="Ryan C.M."/>
            <person name="Banfield J.F."/>
        </authorList>
    </citation>
    <scope>NUCLEOTIDE SEQUENCE [LARGE SCALE GENOMIC DNA]</scope>
</reference>
<proteinExistence type="predicted"/>
<organism evidence="1 2">
    <name type="scientific">Candidatus Ryanbacteria bacterium CG10_big_fil_rev_8_21_14_0_10_43_42</name>
    <dbReference type="NCBI Taxonomy" id="1974864"/>
    <lineage>
        <taxon>Bacteria</taxon>
        <taxon>Candidatus Ryaniibacteriota</taxon>
    </lineage>
</organism>
<protein>
    <submittedName>
        <fullName evidence="1">Uncharacterized protein</fullName>
    </submittedName>
</protein>
<dbReference type="Proteomes" id="UP000229098">
    <property type="component" value="Unassembled WGS sequence"/>
</dbReference>
<dbReference type="EMBL" id="PFEF01000006">
    <property type="protein sequence ID" value="PJE64360.1"/>
    <property type="molecule type" value="Genomic_DNA"/>
</dbReference>
<sequence length="108" mass="12556">MQGVFVMITYIPKRALDEALSREGEDPPTQEEALSFLRKVMSFREIPSILNNPPLIGRLLDTFYGRHARAGNAFERMSIVERVRGEKLEITGKRVREKNKKKEIQRRV</sequence>
<evidence type="ECO:0000313" key="1">
    <source>
        <dbReference type="EMBL" id="PJE64360.1"/>
    </source>
</evidence>
<accession>A0A2M8KWR8</accession>